<accession>A0A061BGG0</accession>
<sequence>MAVRRTLALAARPLACSRSSSSSPALASHPSVRRRPFSCTPTTHFQQGWDTFDDESAFAPATTLPAPSVDPSAAPFVRHHLERRPTPPSRRVPTPASREFKQRNADRFVDEEPALPRQGTESTWRDLHPQHLHDLRLQILRRGARTPTDADLDAAYKGWLKRAYKERESGILQEMKEIQKEDKRREQLDLAWEWERQVAVKAGIARTEEEQIKDKRVLERLEARREEHIRAQEEMRAEEERRLEAGLPPLFPVDEPQPDEPEWKKRVRANKLKFQTGWAPPKRISREAMDLVRVLHKSDPETYSTPNLASKFRISPEAIRRILRSKFELSDEERVRRERKRQEEKRAETARRHMEDRQGGSTSPPVQTWGGDRAAERAELQAIRDVTAADAFYDSNGQPWNRRDPRMASWRDGRSSRFGGGGGSRSRDDGARSYAPRTDSRSSHGGDSRPPFSRDSRPPFSRDRPSSSSNRGDSRPAYAPRESAPRSSSSEGR</sequence>
<feature type="coiled-coil region" evidence="4">
    <location>
        <begin position="204"/>
        <end position="241"/>
    </location>
</feature>
<feature type="region of interest" description="Disordered" evidence="5">
    <location>
        <begin position="331"/>
        <end position="493"/>
    </location>
</feature>
<feature type="compositionally biased region" description="Basic and acidic residues" evidence="5">
    <location>
        <begin position="438"/>
        <end position="465"/>
    </location>
</feature>
<dbReference type="Pfam" id="PF06413">
    <property type="entry name" value="Neugrin"/>
    <property type="match status" value="1"/>
</dbReference>
<feature type="compositionally biased region" description="Basic and acidic residues" evidence="5">
    <location>
        <begin position="98"/>
        <end position="110"/>
    </location>
</feature>
<organism evidence="6">
    <name type="scientific">Rhodotorula toruloides</name>
    <name type="common">Yeast</name>
    <name type="synonym">Rhodosporidium toruloides</name>
    <dbReference type="NCBI Taxonomy" id="5286"/>
    <lineage>
        <taxon>Eukaryota</taxon>
        <taxon>Fungi</taxon>
        <taxon>Dikarya</taxon>
        <taxon>Basidiomycota</taxon>
        <taxon>Pucciniomycotina</taxon>
        <taxon>Microbotryomycetes</taxon>
        <taxon>Sporidiobolales</taxon>
        <taxon>Sporidiobolaceae</taxon>
        <taxon>Rhodotorula</taxon>
    </lineage>
</organism>
<evidence type="ECO:0000256" key="1">
    <source>
        <dbReference type="ARBA" id="ARBA00003548"/>
    </source>
</evidence>
<evidence type="ECO:0000256" key="2">
    <source>
        <dbReference type="ARBA" id="ARBA00010895"/>
    </source>
</evidence>
<dbReference type="PANTHER" id="PTHR13475:SF3">
    <property type="entry name" value="NEUGRIN"/>
    <property type="match status" value="1"/>
</dbReference>
<comment type="function">
    <text evidence="1">Required for respiratory activity and maintenance and expression of the mitochondrial genome.</text>
</comment>
<evidence type="ECO:0000256" key="3">
    <source>
        <dbReference type="ARBA" id="ARBA00013566"/>
    </source>
</evidence>
<feature type="compositionally biased region" description="Low complexity" evidence="5">
    <location>
        <begin position="18"/>
        <end position="28"/>
    </location>
</feature>
<dbReference type="AlphaFoldDB" id="A0A061BGG0"/>
<feature type="region of interest" description="Disordered" evidence="5">
    <location>
        <begin position="18"/>
        <end position="39"/>
    </location>
</feature>
<keyword evidence="4" id="KW-0175">Coiled coil</keyword>
<name>A0A061BGG0_RHOTO</name>
<protein>
    <recommendedName>
        <fullName evidence="3">Required for respiratory growth protein 9, mitochondrial</fullName>
    </recommendedName>
</protein>
<evidence type="ECO:0000313" key="6">
    <source>
        <dbReference type="EMBL" id="CDR46988.1"/>
    </source>
</evidence>
<feature type="compositionally biased region" description="Low complexity" evidence="5">
    <location>
        <begin position="466"/>
        <end position="493"/>
    </location>
</feature>
<dbReference type="InterPro" id="IPR010487">
    <property type="entry name" value="NGRN/Rrg9"/>
</dbReference>
<feature type="compositionally biased region" description="Basic and acidic residues" evidence="5">
    <location>
        <begin position="401"/>
        <end position="415"/>
    </location>
</feature>
<feature type="region of interest" description="Disordered" evidence="5">
    <location>
        <begin position="63"/>
        <end position="127"/>
    </location>
</feature>
<proteinExistence type="inferred from homology"/>
<evidence type="ECO:0000256" key="5">
    <source>
        <dbReference type="SAM" id="MobiDB-lite"/>
    </source>
</evidence>
<dbReference type="OrthoDB" id="5578174at2759"/>
<evidence type="ECO:0000256" key="4">
    <source>
        <dbReference type="SAM" id="Coils"/>
    </source>
</evidence>
<comment type="similarity">
    <text evidence="2">Belongs to the RRG9 family.</text>
</comment>
<feature type="compositionally biased region" description="Basic and acidic residues" evidence="5">
    <location>
        <begin position="331"/>
        <end position="358"/>
    </location>
</feature>
<dbReference type="EMBL" id="LK052948">
    <property type="protein sequence ID" value="CDR46988.1"/>
    <property type="molecule type" value="Genomic_DNA"/>
</dbReference>
<gene>
    <name evidence="6" type="ORF">RHTO0S_13e04456g</name>
</gene>
<dbReference type="PANTHER" id="PTHR13475">
    <property type="entry name" value="NEUGRIN"/>
    <property type="match status" value="1"/>
</dbReference>
<dbReference type="GO" id="GO:0005634">
    <property type="term" value="C:nucleus"/>
    <property type="evidence" value="ECO:0007669"/>
    <property type="project" value="TreeGrafter"/>
</dbReference>
<reference evidence="6" key="1">
    <citation type="journal article" date="2014" name="Genome Announc.">
        <title>Draft genome sequence of Rhodosporidium toruloides CECT1137, an oleaginous yeast of biotechnological interest.</title>
        <authorList>
            <person name="Morin N."/>
            <person name="Calcas X."/>
            <person name="Devillers H."/>
            <person name="Durrens P."/>
            <person name="Sherman D.J."/>
            <person name="Nicaud J.-M."/>
            <person name="Neuveglise C."/>
        </authorList>
    </citation>
    <scope>NUCLEOTIDE SEQUENCE</scope>
    <source>
        <strain evidence="6">CECT1137</strain>
    </source>
</reference>